<keyword evidence="4" id="KW-0472">Membrane</keyword>
<dbReference type="SUPFAM" id="SSF55073">
    <property type="entry name" value="Nucleotide cyclase"/>
    <property type="match status" value="1"/>
</dbReference>
<evidence type="ECO:0000313" key="6">
    <source>
        <dbReference type="EMBL" id="BBB25664.1"/>
    </source>
</evidence>
<dbReference type="CDD" id="cd01949">
    <property type="entry name" value="GGDEF"/>
    <property type="match status" value="1"/>
</dbReference>
<dbReference type="Pfam" id="PF00990">
    <property type="entry name" value="GGDEF"/>
    <property type="match status" value="1"/>
</dbReference>
<dbReference type="SMART" id="SM00267">
    <property type="entry name" value="GGDEF"/>
    <property type="match status" value="1"/>
</dbReference>
<dbReference type="Gene3D" id="3.30.70.270">
    <property type="match status" value="1"/>
</dbReference>
<dbReference type="FunFam" id="3.30.70.270:FF:000001">
    <property type="entry name" value="Diguanylate cyclase domain protein"/>
    <property type="match status" value="1"/>
</dbReference>
<feature type="transmembrane region" description="Helical" evidence="4">
    <location>
        <begin position="146"/>
        <end position="166"/>
    </location>
</feature>
<keyword evidence="7" id="KW-1185">Reference proteome</keyword>
<dbReference type="InterPro" id="IPR000160">
    <property type="entry name" value="GGDEF_dom"/>
</dbReference>
<feature type="transmembrane region" description="Helical" evidence="4">
    <location>
        <begin position="67"/>
        <end position="89"/>
    </location>
</feature>
<sequence>MQKILQYILPFELPRAFSDNTFNELYNEWDKPSRQIQISVISCLTAFLYVAFTFIDKSSWAPEHVQALMLKSHMLIIAPMMLIISFLAYKGRFYKTVMLLLATSPVVAMLSHAYIASMLTNSPPFLAEGYLCVFWIFIVSGMTFRYALVSAIISSVILLLSAFYLMNLAGTYAIHAFWVFCSFSFGCLGALIFDRSRKAIFAAQQELHRLAITDSLTGVFNRNHLDNVLSQEVGRCLRYNQVFGLLIIDIDKFKSVNDTFGHATGDQVLQKTAQVLSQSIRENDTLIRWGGEEFIVIVLEADEQSLLCFCEKLRKTIEGEDYAVVGKVTVSIGATLFRESDSKEALISRADKVLYEAKEKGRNITVYT</sequence>
<feature type="domain" description="GGDEF" evidence="5">
    <location>
        <begin position="241"/>
        <end position="368"/>
    </location>
</feature>
<dbReference type="EMBL" id="AP014545">
    <property type="protein sequence ID" value="BBB25664.1"/>
    <property type="molecule type" value="Genomic_DNA"/>
</dbReference>
<dbReference type="PANTHER" id="PTHR45138">
    <property type="entry name" value="REGULATORY COMPONENTS OF SENSORY TRANSDUCTION SYSTEM"/>
    <property type="match status" value="1"/>
</dbReference>
<evidence type="ECO:0000256" key="3">
    <source>
        <dbReference type="ARBA" id="ARBA00034247"/>
    </source>
</evidence>
<feature type="transmembrane region" description="Helical" evidence="4">
    <location>
        <begin position="96"/>
        <end position="116"/>
    </location>
</feature>
<keyword evidence="4" id="KW-1133">Transmembrane helix</keyword>
<dbReference type="InterPro" id="IPR029787">
    <property type="entry name" value="Nucleotide_cyclase"/>
</dbReference>
<dbReference type="InterPro" id="IPR050469">
    <property type="entry name" value="Diguanylate_Cyclase"/>
</dbReference>
<feature type="transmembrane region" description="Helical" evidence="4">
    <location>
        <begin position="36"/>
        <end position="55"/>
    </location>
</feature>
<dbReference type="PANTHER" id="PTHR45138:SF9">
    <property type="entry name" value="DIGUANYLATE CYCLASE DGCM-RELATED"/>
    <property type="match status" value="1"/>
</dbReference>
<dbReference type="EC" id="2.7.7.65" evidence="2"/>
<protein>
    <recommendedName>
        <fullName evidence="2">diguanylate cyclase</fullName>
        <ecNumber evidence="2">2.7.7.65</ecNumber>
    </recommendedName>
</protein>
<organism evidence="6 7">
    <name type="scientific">Amphritea japonica ATCC BAA-1530</name>
    <dbReference type="NCBI Taxonomy" id="1278309"/>
    <lineage>
        <taxon>Bacteria</taxon>
        <taxon>Pseudomonadati</taxon>
        <taxon>Pseudomonadota</taxon>
        <taxon>Gammaproteobacteria</taxon>
        <taxon>Oceanospirillales</taxon>
        <taxon>Oceanospirillaceae</taxon>
        <taxon>Amphritea</taxon>
    </lineage>
</organism>
<evidence type="ECO:0000256" key="2">
    <source>
        <dbReference type="ARBA" id="ARBA00012528"/>
    </source>
</evidence>
<evidence type="ECO:0000256" key="1">
    <source>
        <dbReference type="ARBA" id="ARBA00001946"/>
    </source>
</evidence>
<proteinExistence type="predicted"/>
<dbReference type="GO" id="GO:0052621">
    <property type="term" value="F:diguanylate cyclase activity"/>
    <property type="evidence" value="ECO:0007669"/>
    <property type="project" value="UniProtKB-EC"/>
</dbReference>
<dbReference type="KEGG" id="ajp:AMJAP_1068"/>
<dbReference type="RefSeq" id="WP_019622087.1">
    <property type="nucleotide sequence ID" value="NZ_AP014545.1"/>
</dbReference>
<gene>
    <name evidence="6" type="ORF">AMJAP_1068</name>
</gene>
<feature type="transmembrane region" description="Helical" evidence="4">
    <location>
        <begin position="172"/>
        <end position="193"/>
    </location>
</feature>
<name>A0A7R6SRV9_9GAMM</name>
<dbReference type="Proteomes" id="UP000595663">
    <property type="component" value="Chromosome"/>
</dbReference>
<keyword evidence="4" id="KW-0812">Transmembrane</keyword>
<dbReference type="InterPro" id="IPR043128">
    <property type="entry name" value="Rev_trsase/Diguanyl_cyclase"/>
</dbReference>
<dbReference type="NCBIfam" id="TIGR00254">
    <property type="entry name" value="GGDEF"/>
    <property type="match status" value="1"/>
</dbReference>
<comment type="catalytic activity">
    <reaction evidence="3">
        <text>2 GTP = 3',3'-c-di-GMP + 2 diphosphate</text>
        <dbReference type="Rhea" id="RHEA:24898"/>
        <dbReference type="ChEBI" id="CHEBI:33019"/>
        <dbReference type="ChEBI" id="CHEBI:37565"/>
        <dbReference type="ChEBI" id="CHEBI:58805"/>
        <dbReference type="EC" id="2.7.7.65"/>
    </reaction>
</comment>
<evidence type="ECO:0000313" key="7">
    <source>
        <dbReference type="Proteomes" id="UP000595663"/>
    </source>
</evidence>
<evidence type="ECO:0000259" key="5">
    <source>
        <dbReference type="PROSITE" id="PS50887"/>
    </source>
</evidence>
<comment type="cofactor">
    <cofactor evidence="1">
        <name>Mg(2+)</name>
        <dbReference type="ChEBI" id="CHEBI:18420"/>
    </cofactor>
</comment>
<reference evidence="6 7" key="1">
    <citation type="journal article" date="2008" name="Int. J. Syst. Evol. Microbiol.">
        <title>Amphritea japonica sp. nov. and Amphritea balenae sp. nov., isolated from the sediment adjacent to sperm whale carcasses off Kagoshima, Japan.</title>
        <authorList>
            <person name="Miyazaki M."/>
            <person name="Nogi Y."/>
            <person name="Fujiwara Y."/>
            <person name="Kawato M."/>
            <person name="Nagahama T."/>
            <person name="Kubokawa K."/>
            <person name="Horikoshi K."/>
        </authorList>
    </citation>
    <scope>NUCLEOTIDE SEQUENCE [LARGE SCALE GENOMIC DNA]</scope>
    <source>
        <strain evidence="6 7">ATCC BAA-1530</strain>
    </source>
</reference>
<accession>A0A7R6SRV9</accession>
<feature type="transmembrane region" description="Helical" evidence="4">
    <location>
        <begin position="122"/>
        <end position="139"/>
    </location>
</feature>
<evidence type="ECO:0000256" key="4">
    <source>
        <dbReference type="SAM" id="Phobius"/>
    </source>
</evidence>
<dbReference type="AlphaFoldDB" id="A0A7R6SRV9"/>
<dbReference type="OrthoDB" id="9776960at2"/>
<dbReference type="PROSITE" id="PS50887">
    <property type="entry name" value="GGDEF"/>
    <property type="match status" value="1"/>
</dbReference>